<sequence length="291" mass="31545">MGWCVRAYGSTHAVVCARHLDLRSAVTLGVSHLRLGSLTEPLAAAHGNRGAARRGWVRVHHQCHRVVHLAGYLSHRRGVSGTERPRGRTRRPCSGDHQRHHSSGGRHPVVRGRGGTARCCVEARVRSGHDGEEVRNTCHLAGRGARAVRSAQRRDPPELAGPTAHHVVRPDPAREGRGSRSAAGARAAPPRATSAQSGERCGRGIQEAAAARGRPARRCPRTRGVTRQHPHPSGSDCRAVFRRGVDRLPLPTGSHVHVGSLRLAPRRLLPHRRVARRRPLPGGRPTTACPR</sequence>
<feature type="region of interest" description="Disordered" evidence="1">
    <location>
        <begin position="78"/>
        <end position="111"/>
    </location>
</feature>
<feature type="region of interest" description="Disordered" evidence="1">
    <location>
        <begin position="272"/>
        <end position="291"/>
    </location>
</feature>
<proteinExistence type="predicted"/>
<evidence type="ECO:0000313" key="2">
    <source>
        <dbReference type="EMBL" id="CAB4997673.1"/>
    </source>
</evidence>
<accession>A0A6J7P3I3</accession>
<feature type="compositionally biased region" description="Basic and acidic residues" evidence="1">
    <location>
        <begin position="168"/>
        <end position="178"/>
    </location>
</feature>
<gene>
    <name evidence="2" type="ORF">UFOPK3992_00445</name>
</gene>
<feature type="region of interest" description="Disordered" evidence="1">
    <location>
        <begin position="142"/>
        <end position="236"/>
    </location>
</feature>
<evidence type="ECO:0000256" key="1">
    <source>
        <dbReference type="SAM" id="MobiDB-lite"/>
    </source>
</evidence>
<dbReference type="EMBL" id="CAFBOZ010000046">
    <property type="protein sequence ID" value="CAB4997673.1"/>
    <property type="molecule type" value="Genomic_DNA"/>
</dbReference>
<feature type="compositionally biased region" description="Basic residues" evidence="1">
    <location>
        <begin position="98"/>
        <end position="110"/>
    </location>
</feature>
<organism evidence="2">
    <name type="scientific">freshwater metagenome</name>
    <dbReference type="NCBI Taxonomy" id="449393"/>
    <lineage>
        <taxon>unclassified sequences</taxon>
        <taxon>metagenomes</taxon>
        <taxon>ecological metagenomes</taxon>
    </lineage>
</organism>
<reference evidence="2" key="1">
    <citation type="submission" date="2020-05" db="EMBL/GenBank/DDBJ databases">
        <authorList>
            <person name="Chiriac C."/>
            <person name="Salcher M."/>
            <person name="Ghai R."/>
            <person name="Kavagutti S V."/>
        </authorList>
    </citation>
    <scope>NUCLEOTIDE SEQUENCE</scope>
</reference>
<name>A0A6J7P3I3_9ZZZZ</name>
<feature type="compositionally biased region" description="Basic residues" evidence="1">
    <location>
        <begin position="214"/>
        <end position="230"/>
    </location>
</feature>
<protein>
    <submittedName>
        <fullName evidence="2">Unannotated protein</fullName>
    </submittedName>
</protein>
<dbReference type="AlphaFoldDB" id="A0A6J7P3I3"/>
<feature type="compositionally biased region" description="Low complexity" evidence="1">
    <location>
        <begin position="179"/>
        <end position="195"/>
    </location>
</feature>